<dbReference type="RefSeq" id="YP_010841981.1">
    <property type="nucleotide sequence ID" value="NC_079139.1"/>
</dbReference>
<dbReference type="EMBL" id="AP024483">
    <property type="protein sequence ID" value="BCS83373.1"/>
    <property type="molecule type" value="Genomic_DNA"/>
</dbReference>
<protein>
    <submittedName>
        <fullName evidence="1">Uncharacterized protein</fullName>
    </submittedName>
</protein>
<proteinExistence type="predicted"/>
<dbReference type="Proteomes" id="UP001321479">
    <property type="component" value="Segment"/>
</dbReference>
<accession>A0ABM7NT95</accession>
<keyword evidence="2" id="KW-1185">Reference proteome</keyword>
<dbReference type="GeneID" id="80558578"/>
<sequence>MVRCFGEGYCIKPKADYGYYKPYKCEYNCKLVACCSCQQKYMPQWILDKKHGICDDCRRVRHNESMMAKLFRKN</sequence>
<evidence type="ECO:0000313" key="2">
    <source>
        <dbReference type="Proteomes" id="UP001321479"/>
    </source>
</evidence>
<name>A0ABM7NT95_9VIRU</name>
<evidence type="ECO:0000313" key="1">
    <source>
        <dbReference type="EMBL" id="BCS83373.1"/>
    </source>
</evidence>
<organism evidence="1 2">
    <name type="scientific">Cotonvirus japonicus</name>
    <dbReference type="NCBI Taxonomy" id="2811091"/>
    <lineage>
        <taxon>Viruses</taxon>
        <taxon>Varidnaviria</taxon>
        <taxon>Bamfordvirae</taxon>
        <taxon>Nucleocytoviricota</taxon>
        <taxon>Megaviricetes</taxon>
        <taxon>Imitervirales</taxon>
        <taxon>Mimiviridae</taxon>
        <taxon>Megamimivirinae</taxon>
        <taxon>Cotonvirus</taxon>
        <taxon>Cotonvirus japonicum</taxon>
    </lineage>
</organism>
<reference evidence="1 2" key="1">
    <citation type="submission" date="2021-02" db="EMBL/GenBank/DDBJ databases">
        <title>Cotonvirus japonicus, which uses Golgi apparatus of host cells for its virion factory, phylogenetically links tailed tupanvirus and icosahedral mimivirus.</title>
        <authorList>
            <person name="Takahashi H."/>
            <person name="Fukaya S."/>
            <person name="Song C."/>
            <person name="Murata K."/>
            <person name="Takemura M."/>
        </authorList>
    </citation>
    <scope>NUCLEOTIDE SEQUENCE [LARGE SCALE GENOMIC DNA]</scope>
</reference>